<dbReference type="Pfam" id="PF00646">
    <property type="entry name" value="F-box"/>
    <property type="match status" value="1"/>
</dbReference>
<evidence type="ECO:0000259" key="1">
    <source>
        <dbReference type="PROSITE" id="PS50181"/>
    </source>
</evidence>
<dbReference type="SUPFAM" id="SSF81383">
    <property type="entry name" value="F-box domain"/>
    <property type="match status" value="1"/>
</dbReference>
<organism evidence="2 3">
    <name type="scientific">Dichanthelium oligosanthes</name>
    <dbReference type="NCBI Taxonomy" id="888268"/>
    <lineage>
        <taxon>Eukaryota</taxon>
        <taxon>Viridiplantae</taxon>
        <taxon>Streptophyta</taxon>
        <taxon>Embryophyta</taxon>
        <taxon>Tracheophyta</taxon>
        <taxon>Spermatophyta</taxon>
        <taxon>Magnoliopsida</taxon>
        <taxon>Liliopsida</taxon>
        <taxon>Poales</taxon>
        <taxon>Poaceae</taxon>
        <taxon>PACMAD clade</taxon>
        <taxon>Panicoideae</taxon>
        <taxon>Panicodae</taxon>
        <taxon>Paniceae</taxon>
        <taxon>Dichantheliinae</taxon>
        <taxon>Dichanthelium</taxon>
    </lineage>
</organism>
<protein>
    <recommendedName>
        <fullName evidence="1">F-box domain-containing protein</fullName>
    </recommendedName>
</protein>
<dbReference type="InterPro" id="IPR055290">
    <property type="entry name" value="At3g26010-like"/>
</dbReference>
<dbReference type="PANTHER" id="PTHR35546:SF80">
    <property type="entry name" value="F-BOX DOMAIN CONTAINING PROTEIN EXPRESSED"/>
    <property type="match status" value="1"/>
</dbReference>
<dbReference type="Gene3D" id="1.20.1280.50">
    <property type="match status" value="1"/>
</dbReference>
<sequence length="82" mass="9098">MDAATQSPAANLPHDLVVEILSRLPAKSLCRFKCVSRSWRTLISDPAHRHRFAQTMSGFFFCHHDRPPCGFAGLSASPPLVH</sequence>
<accession>A0A1E5VLG4</accession>
<dbReference type="InterPro" id="IPR001810">
    <property type="entry name" value="F-box_dom"/>
</dbReference>
<gene>
    <name evidence="2" type="ORF">BAE44_0013003</name>
</gene>
<name>A0A1E5VLG4_9POAL</name>
<dbReference type="PROSITE" id="PS50181">
    <property type="entry name" value="FBOX"/>
    <property type="match status" value="1"/>
</dbReference>
<evidence type="ECO:0000313" key="3">
    <source>
        <dbReference type="Proteomes" id="UP000095767"/>
    </source>
</evidence>
<proteinExistence type="predicted"/>
<dbReference type="PANTHER" id="PTHR35546">
    <property type="entry name" value="F-BOX PROTEIN INTERACTION DOMAIN PROTEIN-RELATED"/>
    <property type="match status" value="1"/>
</dbReference>
<reference evidence="2 3" key="1">
    <citation type="submission" date="2016-09" db="EMBL/GenBank/DDBJ databases">
        <title>The draft genome of Dichanthelium oligosanthes: A C3 panicoid grass species.</title>
        <authorList>
            <person name="Studer A.J."/>
            <person name="Schnable J.C."/>
            <person name="Brutnell T.P."/>
        </authorList>
    </citation>
    <scope>NUCLEOTIDE SEQUENCE [LARGE SCALE GENOMIC DNA]</scope>
    <source>
        <strain evidence="3">cv. Kellogg 1175</strain>
        <tissue evidence="2">Leaf</tissue>
    </source>
</reference>
<dbReference type="OrthoDB" id="1939605at2759"/>
<dbReference type="CDD" id="cd22157">
    <property type="entry name" value="F-box_AtFBW1-like"/>
    <property type="match status" value="1"/>
</dbReference>
<evidence type="ECO:0000313" key="2">
    <source>
        <dbReference type="EMBL" id="OEL25973.1"/>
    </source>
</evidence>
<dbReference type="AlphaFoldDB" id="A0A1E5VLG4"/>
<dbReference type="Proteomes" id="UP000095767">
    <property type="component" value="Unassembled WGS sequence"/>
</dbReference>
<comment type="caution">
    <text evidence="2">The sequence shown here is derived from an EMBL/GenBank/DDBJ whole genome shotgun (WGS) entry which is preliminary data.</text>
</comment>
<feature type="domain" description="F-box" evidence="1">
    <location>
        <begin position="6"/>
        <end position="55"/>
    </location>
</feature>
<dbReference type="EMBL" id="LWDX02035787">
    <property type="protein sequence ID" value="OEL25973.1"/>
    <property type="molecule type" value="Genomic_DNA"/>
</dbReference>
<dbReference type="InterPro" id="IPR036047">
    <property type="entry name" value="F-box-like_dom_sf"/>
</dbReference>
<keyword evidence="3" id="KW-1185">Reference proteome</keyword>
<dbReference type="SMART" id="SM00256">
    <property type="entry name" value="FBOX"/>
    <property type="match status" value="1"/>
</dbReference>
<dbReference type="STRING" id="888268.A0A1E5VLG4"/>